<name>A0A0C3JAV0_PISTI</name>
<dbReference type="InterPro" id="IPR001138">
    <property type="entry name" value="Zn2Cys6_DnaBD"/>
</dbReference>
<dbReference type="PANTHER" id="PTHR46910:SF38">
    <property type="entry name" value="ZN(2)-C6 FUNGAL-TYPE DOMAIN-CONTAINING PROTEIN"/>
    <property type="match status" value="1"/>
</dbReference>
<feature type="domain" description="Xylanolytic transcriptional activator regulatory" evidence="3">
    <location>
        <begin position="193"/>
        <end position="429"/>
    </location>
</feature>
<dbReference type="GO" id="GO:0006351">
    <property type="term" value="P:DNA-templated transcription"/>
    <property type="evidence" value="ECO:0007669"/>
    <property type="project" value="InterPro"/>
</dbReference>
<dbReference type="GO" id="GO:0008270">
    <property type="term" value="F:zinc ion binding"/>
    <property type="evidence" value="ECO:0007669"/>
    <property type="project" value="InterPro"/>
</dbReference>
<dbReference type="EMBL" id="KN831964">
    <property type="protein sequence ID" value="KIO06193.1"/>
    <property type="molecule type" value="Genomic_DNA"/>
</dbReference>
<evidence type="ECO:0000256" key="1">
    <source>
        <dbReference type="ARBA" id="ARBA00023242"/>
    </source>
</evidence>
<dbReference type="CDD" id="cd00067">
    <property type="entry name" value="GAL4"/>
    <property type="match status" value="1"/>
</dbReference>
<dbReference type="PANTHER" id="PTHR46910">
    <property type="entry name" value="TRANSCRIPTION FACTOR PDR1"/>
    <property type="match status" value="1"/>
</dbReference>
<evidence type="ECO:0000313" key="5">
    <source>
        <dbReference type="Proteomes" id="UP000054217"/>
    </source>
</evidence>
<keyword evidence="5" id="KW-1185">Reference proteome</keyword>
<dbReference type="HOGENOM" id="CLU_012597_0_0_1"/>
<evidence type="ECO:0000256" key="2">
    <source>
        <dbReference type="SAM" id="MobiDB-lite"/>
    </source>
</evidence>
<evidence type="ECO:0000259" key="3">
    <source>
        <dbReference type="Pfam" id="PF04082"/>
    </source>
</evidence>
<dbReference type="Proteomes" id="UP000054217">
    <property type="component" value="Unassembled WGS sequence"/>
</dbReference>
<reference evidence="5" key="2">
    <citation type="submission" date="2015-01" db="EMBL/GenBank/DDBJ databases">
        <title>Evolutionary Origins and Diversification of the Mycorrhizal Mutualists.</title>
        <authorList>
            <consortium name="DOE Joint Genome Institute"/>
            <consortium name="Mycorrhizal Genomics Consortium"/>
            <person name="Kohler A."/>
            <person name="Kuo A."/>
            <person name="Nagy L.G."/>
            <person name="Floudas D."/>
            <person name="Copeland A."/>
            <person name="Barry K.W."/>
            <person name="Cichocki N."/>
            <person name="Veneault-Fourrey C."/>
            <person name="LaButti K."/>
            <person name="Lindquist E.A."/>
            <person name="Lipzen A."/>
            <person name="Lundell T."/>
            <person name="Morin E."/>
            <person name="Murat C."/>
            <person name="Riley R."/>
            <person name="Ohm R."/>
            <person name="Sun H."/>
            <person name="Tunlid A."/>
            <person name="Henrissat B."/>
            <person name="Grigoriev I.V."/>
            <person name="Hibbett D.S."/>
            <person name="Martin F."/>
        </authorList>
    </citation>
    <scope>NUCLEOTIDE SEQUENCE [LARGE SCALE GENOMIC DNA]</scope>
    <source>
        <strain evidence="5">Marx 270</strain>
    </source>
</reference>
<reference evidence="4 5" key="1">
    <citation type="submission" date="2014-04" db="EMBL/GenBank/DDBJ databases">
        <authorList>
            <consortium name="DOE Joint Genome Institute"/>
            <person name="Kuo A."/>
            <person name="Kohler A."/>
            <person name="Costa M.D."/>
            <person name="Nagy L.G."/>
            <person name="Floudas D."/>
            <person name="Copeland A."/>
            <person name="Barry K.W."/>
            <person name="Cichocki N."/>
            <person name="Veneault-Fourrey C."/>
            <person name="LaButti K."/>
            <person name="Lindquist E.A."/>
            <person name="Lipzen A."/>
            <person name="Lundell T."/>
            <person name="Morin E."/>
            <person name="Murat C."/>
            <person name="Sun H."/>
            <person name="Tunlid A."/>
            <person name="Henrissat B."/>
            <person name="Grigoriev I.V."/>
            <person name="Hibbett D.S."/>
            <person name="Martin F."/>
            <person name="Nordberg H.P."/>
            <person name="Cantor M.N."/>
            <person name="Hua S.X."/>
        </authorList>
    </citation>
    <scope>NUCLEOTIDE SEQUENCE [LARGE SCALE GENOMIC DNA]</scope>
    <source>
        <strain evidence="4 5">Marx 270</strain>
    </source>
</reference>
<dbReference type="GO" id="GO:0003677">
    <property type="term" value="F:DNA binding"/>
    <property type="evidence" value="ECO:0007669"/>
    <property type="project" value="InterPro"/>
</dbReference>
<feature type="region of interest" description="Disordered" evidence="2">
    <location>
        <begin position="622"/>
        <end position="644"/>
    </location>
</feature>
<proteinExistence type="predicted"/>
<keyword evidence="1" id="KW-0539">Nucleus</keyword>
<dbReference type="GO" id="GO:0000981">
    <property type="term" value="F:DNA-binding transcription factor activity, RNA polymerase II-specific"/>
    <property type="evidence" value="ECO:0007669"/>
    <property type="project" value="InterPro"/>
</dbReference>
<dbReference type="AlphaFoldDB" id="A0A0C3JAV0"/>
<organism evidence="4 5">
    <name type="scientific">Pisolithus tinctorius Marx 270</name>
    <dbReference type="NCBI Taxonomy" id="870435"/>
    <lineage>
        <taxon>Eukaryota</taxon>
        <taxon>Fungi</taxon>
        <taxon>Dikarya</taxon>
        <taxon>Basidiomycota</taxon>
        <taxon>Agaricomycotina</taxon>
        <taxon>Agaricomycetes</taxon>
        <taxon>Agaricomycetidae</taxon>
        <taxon>Boletales</taxon>
        <taxon>Sclerodermatineae</taxon>
        <taxon>Pisolithaceae</taxon>
        <taxon>Pisolithus</taxon>
    </lineage>
</organism>
<protein>
    <recommendedName>
        <fullName evidence="3">Xylanolytic transcriptional activator regulatory domain-containing protein</fullName>
    </recommendedName>
</protein>
<dbReference type="InterPro" id="IPR050987">
    <property type="entry name" value="AtrR-like"/>
</dbReference>
<accession>A0A0C3JAV0</accession>
<dbReference type="OrthoDB" id="2534600at2759"/>
<dbReference type="InterPro" id="IPR007219">
    <property type="entry name" value="XnlR_reg_dom"/>
</dbReference>
<dbReference type="Pfam" id="PF04082">
    <property type="entry name" value="Fungal_trans"/>
    <property type="match status" value="1"/>
</dbReference>
<feature type="compositionally biased region" description="Basic residues" evidence="2">
    <location>
        <begin position="634"/>
        <end position="644"/>
    </location>
</feature>
<evidence type="ECO:0000313" key="4">
    <source>
        <dbReference type="EMBL" id="KIO06193.1"/>
    </source>
</evidence>
<feature type="region of interest" description="Disordered" evidence="2">
    <location>
        <begin position="71"/>
        <end position="93"/>
    </location>
</feature>
<sequence length="644" mass="72562">GLVLPTPSLQNQIHELAKSLPPPRKQNIACDACSRARKVKCCKLPGQDKVCNWHCMSKNYPCTHYVQQATSEKKRNGAARRPRGLSTSSRYDNPERVQLSHSPVENGIFPWSKSTWSIPWGPRISNHAAHLFQTSTPNLLYHLFAPPDYGTLEPIFTFSPQRSRSSAYAAWGDQAIKLEDEAFRAEFALDLVEVYFQIVHTRLPLLDPTQFRSRLNFHTGSPRLILTNKQEDPLHPALIATVLAWGAKFSEHPLLAADRNQNKGQSLLAKALIDRCRELAESTKVHRIPHEDHVVISLLIEPLQCQDPTAEPGTCFHGFWLNCAIRNLLGLGINHKSTMIEYKDRDTRGKIIFAWWMACLCDAFSALYYRRKPMLDDDDYDIDFYTATPDGSSDSSKSSSREQLEVRRLGYYAAAHALARISRQIARQLWRPQTDAEGIPLEVVEQDLSDLVTWRDKHLSKVGVPASLVSGWDFLTAVSACAYDAQYHVMWILLFNALDEHDVQEHEPVSPGVSSRVESVKQKIYEEALQASLRVSALAGVLTANGYLKLDTAVMHVSIIRAGMLLARLGRPEAQNCIEGLRQYSYAYEETWDQADQIERTYKQAAIDGPNLQRMASVVPRASPHRVHSDLKPNGHHHLGSGAR</sequence>
<dbReference type="InParanoid" id="A0A0C3JAV0"/>
<feature type="non-terminal residue" evidence="4">
    <location>
        <position position="1"/>
    </location>
</feature>
<gene>
    <name evidence="4" type="ORF">M404DRAFT_139322</name>
</gene>
<dbReference type="CDD" id="cd12148">
    <property type="entry name" value="fungal_TF_MHR"/>
    <property type="match status" value="1"/>
</dbReference>